<dbReference type="InterPro" id="IPR045864">
    <property type="entry name" value="aa-tRNA-synth_II/BPL/LPL"/>
</dbReference>
<dbReference type="GO" id="GO:0000049">
    <property type="term" value="F:tRNA binding"/>
    <property type="evidence" value="ECO:0007669"/>
    <property type="project" value="TreeGrafter"/>
</dbReference>
<comment type="catalytic activity">
    <reaction evidence="5">
        <text>D-beta-lysine + L-lysyl-[protein] + ATP = N(6)-((3R)-3,6-diaminohexanoyl)-L-lysyl-[protein] + AMP + diphosphate + H(+)</text>
        <dbReference type="Rhea" id="RHEA:83435"/>
        <dbReference type="Rhea" id="RHEA-COMP:9752"/>
        <dbReference type="Rhea" id="RHEA-COMP:20131"/>
        <dbReference type="ChEBI" id="CHEBI:15378"/>
        <dbReference type="ChEBI" id="CHEBI:29969"/>
        <dbReference type="ChEBI" id="CHEBI:30616"/>
        <dbReference type="ChEBI" id="CHEBI:33019"/>
        <dbReference type="ChEBI" id="CHEBI:84138"/>
        <dbReference type="ChEBI" id="CHEBI:156053"/>
        <dbReference type="ChEBI" id="CHEBI:456215"/>
    </reaction>
    <physiologicalReaction direction="left-to-right" evidence="5">
        <dbReference type="Rhea" id="RHEA:83436"/>
    </physiologicalReaction>
</comment>
<dbReference type="RefSeq" id="WP_146798854.1">
    <property type="nucleotide sequence ID" value="NZ_VOLP01000007.1"/>
</dbReference>
<evidence type="ECO:0000256" key="4">
    <source>
        <dbReference type="ARBA" id="ARBA00022840"/>
    </source>
</evidence>
<keyword evidence="2 8" id="KW-0436">Ligase</keyword>
<dbReference type="Pfam" id="PF00152">
    <property type="entry name" value="tRNA-synt_2"/>
    <property type="match status" value="1"/>
</dbReference>
<gene>
    <name evidence="8" type="primary">epmA</name>
    <name evidence="7" type="ORF">ESZ26_06075</name>
    <name evidence="8" type="ORF">ESZ27_07965</name>
</gene>
<dbReference type="EC" id="6.3.1.-" evidence="8"/>
<keyword evidence="8" id="KW-0251">Elongation factor</keyword>
<dbReference type="GO" id="GO:0004824">
    <property type="term" value="F:lysine-tRNA ligase activity"/>
    <property type="evidence" value="ECO:0007669"/>
    <property type="project" value="InterPro"/>
</dbReference>
<sequence>MKWQVAKSRGNVINEIRYFFKNKNVIEVETPSLSMGTVTDPYLEAFSTQYNYLDNSDINQSQQLYLQTSPEFHMKRLLASGYGCIFQICKAFRHEDSGRYHNPEFTLLEWYRIGFDQHDLIAEVDQLLSTVVKSPKSEKISYQDLFIKYVSIDPLTASFNQLYEAIELHGKAADWLYESNDCDLLLQFIFSEIIEQNIGISCPCFVYNFPIAQASLAKECPEDNRVAQRFECYFKGVELANGFNELTDADIQITRFEQDNNKRQQLGLVTKNIDKNFIKALQSGLPQCAGVALGIDRLMMIALDKSAIEDVISFPIEHA</sequence>
<keyword evidence="4" id="KW-0067">ATP-binding</keyword>
<name>A0A5C6QFN1_9GAMM</name>
<dbReference type="EMBL" id="VOLR01000006">
    <property type="protein sequence ID" value="TWX61304.1"/>
    <property type="molecule type" value="Genomic_DNA"/>
</dbReference>
<reference evidence="8 10" key="1">
    <citation type="submission" date="2019-07" db="EMBL/GenBank/DDBJ databases">
        <title>Genomes of sea-ice associated Colwellia species.</title>
        <authorList>
            <person name="Bowman J.P."/>
        </authorList>
    </citation>
    <scope>NUCLEOTIDE SEQUENCE [LARGE SCALE GENOMIC DNA]</scope>
    <source>
        <strain evidence="7 9">ACAM 607</strain>
        <strain evidence="8 10">IC036</strain>
    </source>
</reference>
<evidence type="ECO:0000256" key="3">
    <source>
        <dbReference type="ARBA" id="ARBA00022741"/>
    </source>
</evidence>
<feature type="domain" description="Aminoacyl-transfer RNA synthetases class-II family profile" evidence="6">
    <location>
        <begin position="11"/>
        <end position="315"/>
    </location>
</feature>
<dbReference type="Proteomes" id="UP000321917">
    <property type="component" value="Unassembled WGS sequence"/>
</dbReference>
<keyword evidence="9" id="KW-1185">Reference proteome</keyword>
<dbReference type="InterPro" id="IPR004525">
    <property type="entry name" value="EpmA"/>
</dbReference>
<proteinExistence type="predicted"/>
<dbReference type="GO" id="GO:0003746">
    <property type="term" value="F:translation elongation factor activity"/>
    <property type="evidence" value="ECO:0007669"/>
    <property type="project" value="UniProtKB-KW"/>
</dbReference>
<comment type="subunit">
    <text evidence="1">Homodimer.</text>
</comment>
<evidence type="ECO:0000313" key="9">
    <source>
        <dbReference type="Proteomes" id="UP000321525"/>
    </source>
</evidence>
<dbReference type="NCBIfam" id="NF006828">
    <property type="entry name" value="PRK09350.1"/>
    <property type="match status" value="1"/>
</dbReference>
<keyword evidence="8" id="KW-0648">Protein biosynthesis</keyword>
<dbReference type="FunFam" id="3.30.930.10:FF:000017">
    <property type="entry name" value="Elongation factor P--(R)-beta-lysine ligase"/>
    <property type="match status" value="1"/>
</dbReference>
<evidence type="ECO:0000313" key="10">
    <source>
        <dbReference type="Proteomes" id="UP000321917"/>
    </source>
</evidence>
<dbReference type="Gene3D" id="3.30.930.10">
    <property type="entry name" value="Bira Bifunctional Protein, Domain 2"/>
    <property type="match status" value="1"/>
</dbReference>
<evidence type="ECO:0000259" key="6">
    <source>
        <dbReference type="PROSITE" id="PS50862"/>
    </source>
</evidence>
<dbReference type="GO" id="GO:0005829">
    <property type="term" value="C:cytosol"/>
    <property type="evidence" value="ECO:0007669"/>
    <property type="project" value="TreeGrafter"/>
</dbReference>
<dbReference type="OrthoDB" id="9802326at2"/>
<comment type="caution">
    <text evidence="8">The sequence shown here is derived from an EMBL/GenBank/DDBJ whole genome shotgun (WGS) entry which is preliminary data.</text>
</comment>
<organism evidence="8 10">
    <name type="scientific">Colwellia hornerae</name>
    <dbReference type="NCBI Taxonomy" id="89402"/>
    <lineage>
        <taxon>Bacteria</taxon>
        <taxon>Pseudomonadati</taxon>
        <taxon>Pseudomonadota</taxon>
        <taxon>Gammaproteobacteria</taxon>
        <taxon>Alteromonadales</taxon>
        <taxon>Colwelliaceae</taxon>
        <taxon>Colwellia</taxon>
    </lineage>
</organism>
<dbReference type="InterPro" id="IPR004364">
    <property type="entry name" value="Aa-tRNA-synt_II"/>
</dbReference>
<keyword evidence="3" id="KW-0547">Nucleotide-binding</keyword>
<protein>
    <submittedName>
        <fullName evidence="8">Elongation factor P--(R)-beta-lysine ligase</fullName>
        <ecNumber evidence="8">6.3.1.-</ecNumber>
    </submittedName>
</protein>
<evidence type="ECO:0000256" key="5">
    <source>
        <dbReference type="ARBA" id="ARBA00052794"/>
    </source>
</evidence>
<evidence type="ECO:0000256" key="2">
    <source>
        <dbReference type="ARBA" id="ARBA00022598"/>
    </source>
</evidence>
<dbReference type="NCBIfam" id="TIGR00462">
    <property type="entry name" value="genX"/>
    <property type="match status" value="1"/>
</dbReference>
<evidence type="ECO:0000256" key="1">
    <source>
        <dbReference type="ARBA" id="ARBA00011738"/>
    </source>
</evidence>
<dbReference type="PANTHER" id="PTHR42918:SF6">
    <property type="entry name" value="ELONGATION FACTOR P--(R)-BETA-LYSINE LIGASE"/>
    <property type="match status" value="1"/>
</dbReference>
<dbReference type="SUPFAM" id="SSF55681">
    <property type="entry name" value="Class II aaRS and biotin synthetases"/>
    <property type="match status" value="1"/>
</dbReference>
<accession>A0A5C6QFN1</accession>
<dbReference type="PANTHER" id="PTHR42918">
    <property type="entry name" value="LYSYL-TRNA SYNTHETASE"/>
    <property type="match status" value="1"/>
</dbReference>
<dbReference type="AlphaFoldDB" id="A0A5C6QFN1"/>
<dbReference type="GO" id="GO:0006430">
    <property type="term" value="P:lysyl-tRNA aminoacylation"/>
    <property type="evidence" value="ECO:0007669"/>
    <property type="project" value="InterPro"/>
</dbReference>
<dbReference type="EMBL" id="VOLQ01000012">
    <property type="protein sequence ID" value="TWX67649.1"/>
    <property type="molecule type" value="Genomic_DNA"/>
</dbReference>
<evidence type="ECO:0000313" key="8">
    <source>
        <dbReference type="EMBL" id="TWX67649.1"/>
    </source>
</evidence>
<dbReference type="Proteomes" id="UP000321525">
    <property type="component" value="Unassembled WGS sequence"/>
</dbReference>
<dbReference type="GO" id="GO:0005524">
    <property type="term" value="F:ATP binding"/>
    <property type="evidence" value="ECO:0007669"/>
    <property type="project" value="UniProtKB-KW"/>
</dbReference>
<dbReference type="InterPro" id="IPR006195">
    <property type="entry name" value="aa-tRNA-synth_II"/>
</dbReference>
<evidence type="ECO:0000313" key="7">
    <source>
        <dbReference type="EMBL" id="TWX61304.1"/>
    </source>
</evidence>
<dbReference type="PROSITE" id="PS50862">
    <property type="entry name" value="AA_TRNA_LIGASE_II"/>
    <property type="match status" value="1"/>
</dbReference>